<gene>
    <name evidence="3" type="ORF">H9751_04435</name>
</gene>
<dbReference type="Pfam" id="PF09995">
    <property type="entry name" value="MPAB_Lcp_cat"/>
    <property type="match status" value="1"/>
</dbReference>
<dbReference type="GO" id="GO:0016491">
    <property type="term" value="F:oxidoreductase activity"/>
    <property type="evidence" value="ECO:0007669"/>
    <property type="project" value="InterPro"/>
</dbReference>
<evidence type="ECO:0000313" key="3">
    <source>
        <dbReference type="EMBL" id="HJC84788.1"/>
    </source>
</evidence>
<reference evidence="3" key="2">
    <citation type="submission" date="2021-04" db="EMBL/GenBank/DDBJ databases">
        <authorList>
            <person name="Gilroy R."/>
        </authorList>
    </citation>
    <scope>NUCLEOTIDE SEQUENCE</scope>
    <source>
        <strain evidence="3">ChiHjej13B12-4958</strain>
    </source>
</reference>
<sequence length="434" mass="49357">MSCPFSGETSELDAALRDAPTADVATEAASETTATPAATAATATSSRTQMKKDRKNSRNAKADRRGDSYFHVEREDEGFFGPGSIAWKVWSHPVFALQAFARAVTLEHLDPDLVAAVDASGQVYKRTPVRYDRTMEYFSAVLTADAQTMTRMSDILMKVHDRSYGVNPVTGNNFEANNPDSQMWIHVTAWHSMLYCYEKFGPGKLSRDEENEYWAQMAISASFQPIRQEDLPKTRGEVQKFFDDWREKLSASEAAIRNADHILDGFVTIEPELPKWFTRAGRPLLRWSIIATYPRWMRPMLGVKQSKLTDSLSIAFWRPIYKVLDSNPKLFLWLLKRICPRAVRYMEPLLLNTPAKTPRVYTPEVARRKFGNPLTPLEQREELLKKRYEGVGQKSYDHNHTDQILEFANADDQAATEKTIKAAEESMAELRVTG</sequence>
<proteinExistence type="predicted"/>
<comment type="caution">
    <text evidence="3">The sequence shown here is derived from an EMBL/GenBank/DDBJ whole genome shotgun (WGS) entry which is preliminary data.</text>
</comment>
<evidence type="ECO:0000313" key="4">
    <source>
        <dbReference type="Proteomes" id="UP000823858"/>
    </source>
</evidence>
<evidence type="ECO:0000259" key="2">
    <source>
        <dbReference type="Pfam" id="PF09995"/>
    </source>
</evidence>
<dbReference type="Proteomes" id="UP000823858">
    <property type="component" value="Unassembled WGS sequence"/>
</dbReference>
<dbReference type="EMBL" id="DWVP01000009">
    <property type="protein sequence ID" value="HJC84788.1"/>
    <property type="molecule type" value="Genomic_DNA"/>
</dbReference>
<accession>A0A9D2QET7</accession>
<organism evidence="3 4">
    <name type="scientific">Candidatus Corynebacterium faecigallinarum</name>
    <dbReference type="NCBI Taxonomy" id="2838528"/>
    <lineage>
        <taxon>Bacteria</taxon>
        <taxon>Bacillati</taxon>
        <taxon>Actinomycetota</taxon>
        <taxon>Actinomycetes</taxon>
        <taxon>Mycobacteriales</taxon>
        <taxon>Corynebacteriaceae</taxon>
        <taxon>Corynebacterium</taxon>
    </lineage>
</organism>
<protein>
    <submittedName>
        <fullName evidence="3">DUF2236 domain-containing protein</fullName>
    </submittedName>
</protein>
<dbReference type="PANTHER" id="PTHR36151:SF3">
    <property type="entry name" value="ER-BOUND OXYGENASE MPAB_MPAB'_RUBBER OXYGENASE CATALYTIC DOMAIN-CONTAINING PROTEIN"/>
    <property type="match status" value="1"/>
</dbReference>
<feature type="compositionally biased region" description="Low complexity" evidence="1">
    <location>
        <begin position="21"/>
        <end position="48"/>
    </location>
</feature>
<dbReference type="AlphaFoldDB" id="A0A9D2QET7"/>
<feature type="region of interest" description="Disordered" evidence="1">
    <location>
        <begin position="1"/>
        <end position="66"/>
    </location>
</feature>
<evidence type="ECO:0000256" key="1">
    <source>
        <dbReference type="SAM" id="MobiDB-lite"/>
    </source>
</evidence>
<feature type="domain" description="ER-bound oxygenase mpaB/mpaB'/Rubber oxygenase catalytic" evidence="2">
    <location>
        <begin position="87"/>
        <end position="313"/>
    </location>
</feature>
<reference evidence="3" key="1">
    <citation type="journal article" date="2021" name="PeerJ">
        <title>Extensive microbial diversity within the chicken gut microbiome revealed by metagenomics and culture.</title>
        <authorList>
            <person name="Gilroy R."/>
            <person name="Ravi A."/>
            <person name="Getino M."/>
            <person name="Pursley I."/>
            <person name="Horton D.L."/>
            <person name="Alikhan N.F."/>
            <person name="Baker D."/>
            <person name="Gharbi K."/>
            <person name="Hall N."/>
            <person name="Watson M."/>
            <person name="Adriaenssens E.M."/>
            <person name="Foster-Nyarko E."/>
            <person name="Jarju S."/>
            <person name="Secka A."/>
            <person name="Antonio M."/>
            <person name="Oren A."/>
            <person name="Chaudhuri R.R."/>
            <person name="La Ragione R."/>
            <person name="Hildebrand F."/>
            <person name="Pallen M.J."/>
        </authorList>
    </citation>
    <scope>NUCLEOTIDE SEQUENCE</scope>
    <source>
        <strain evidence="3">ChiHjej13B12-4958</strain>
    </source>
</reference>
<name>A0A9D2QET7_9CORY</name>
<dbReference type="InterPro" id="IPR018713">
    <property type="entry name" value="MPAB/Lcp_cat_dom"/>
</dbReference>
<dbReference type="PANTHER" id="PTHR36151">
    <property type="entry name" value="BLR2777 PROTEIN"/>
    <property type="match status" value="1"/>
</dbReference>